<feature type="domain" description="Methyltransferase type 11" evidence="1">
    <location>
        <begin position="106"/>
        <end position="204"/>
    </location>
</feature>
<dbReference type="GO" id="GO:0008757">
    <property type="term" value="F:S-adenosylmethionine-dependent methyltransferase activity"/>
    <property type="evidence" value="ECO:0007669"/>
    <property type="project" value="InterPro"/>
</dbReference>
<organism evidence="3 4">
    <name type="scientific">Candidatus Onthousia faecipullorum</name>
    <dbReference type="NCBI Taxonomy" id="2840887"/>
    <lineage>
        <taxon>Bacteria</taxon>
        <taxon>Bacillati</taxon>
        <taxon>Bacillota</taxon>
        <taxon>Bacilli</taxon>
        <taxon>Candidatus Onthousia</taxon>
    </lineage>
</organism>
<dbReference type="CDD" id="cd02440">
    <property type="entry name" value="AdoMet_MTases"/>
    <property type="match status" value="1"/>
</dbReference>
<dbReference type="Gene3D" id="3.40.50.150">
    <property type="entry name" value="Vaccinia Virus protein VP39"/>
    <property type="match status" value="1"/>
</dbReference>
<sequence>MIEKNTEEYIGNVEIMHINDKRIGEVGICITASKQNQHYGTEAMEAIIKYGFEKMVRDDDKYKILKEFYSTGAEDKRLKEDKAHQVEFLTTTRYINKFLKDNDKILEVGAGTGAYSIYYAKKRYQVSALELVKENIDILKSKITDDMNIKVTEGIALDLSCYEDNSFDMTLVLGPLYHLYTESDKKKAMEEAVRVTKHGGYLYIAYLTNDSVMLSYALKKHHLLDKGLFDKNYKFYDKKEEIFTTFNIEDFNELIKEYPLDYVTTVATDGLSTILRDYVNDLSDEEFKVWLDYHYKSCERKDLAGYSSHVLYIGRKK</sequence>
<dbReference type="InterPro" id="IPR000182">
    <property type="entry name" value="GNAT_dom"/>
</dbReference>
<dbReference type="Pfam" id="PF13302">
    <property type="entry name" value="Acetyltransf_3"/>
    <property type="match status" value="1"/>
</dbReference>
<dbReference type="InterPro" id="IPR013216">
    <property type="entry name" value="Methyltransf_11"/>
</dbReference>
<evidence type="ECO:0000259" key="1">
    <source>
        <dbReference type="Pfam" id="PF08241"/>
    </source>
</evidence>
<dbReference type="Pfam" id="PF08241">
    <property type="entry name" value="Methyltransf_11"/>
    <property type="match status" value="1"/>
</dbReference>
<proteinExistence type="predicted"/>
<dbReference type="SUPFAM" id="SSF55729">
    <property type="entry name" value="Acyl-CoA N-acyltransferases (Nat)"/>
    <property type="match status" value="1"/>
</dbReference>
<dbReference type="InterPro" id="IPR016181">
    <property type="entry name" value="Acyl_CoA_acyltransferase"/>
</dbReference>
<accession>A0A9D1G9S5</accession>
<protein>
    <submittedName>
        <fullName evidence="3">GNAT family N-acetyltransferase</fullName>
    </submittedName>
</protein>
<name>A0A9D1G9S5_9FIRM</name>
<dbReference type="Proteomes" id="UP000886833">
    <property type="component" value="Unassembled WGS sequence"/>
</dbReference>
<dbReference type="Gene3D" id="3.40.630.30">
    <property type="match status" value="1"/>
</dbReference>
<dbReference type="EMBL" id="DVKQ01000008">
    <property type="protein sequence ID" value="HIT37008.1"/>
    <property type="molecule type" value="Genomic_DNA"/>
</dbReference>
<reference evidence="3" key="2">
    <citation type="journal article" date="2021" name="PeerJ">
        <title>Extensive microbial diversity within the chicken gut microbiome revealed by metagenomics and culture.</title>
        <authorList>
            <person name="Gilroy R."/>
            <person name="Ravi A."/>
            <person name="Getino M."/>
            <person name="Pursley I."/>
            <person name="Horton D.L."/>
            <person name="Alikhan N.F."/>
            <person name="Baker D."/>
            <person name="Gharbi K."/>
            <person name="Hall N."/>
            <person name="Watson M."/>
            <person name="Adriaenssens E.M."/>
            <person name="Foster-Nyarko E."/>
            <person name="Jarju S."/>
            <person name="Secka A."/>
            <person name="Antonio M."/>
            <person name="Oren A."/>
            <person name="Chaudhuri R.R."/>
            <person name="La Ragione R."/>
            <person name="Hildebrand F."/>
            <person name="Pallen M.J."/>
        </authorList>
    </citation>
    <scope>NUCLEOTIDE SEQUENCE</scope>
    <source>
        <strain evidence="3">CHK195-26880</strain>
    </source>
</reference>
<evidence type="ECO:0000313" key="3">
    <source>
        <dbReference type="EMBL" id="HIT37008.1"/>
    </source>
</evidence>
<evidence type="ECO:0000313" key="4">
    <source>
        <dbReference type="Proteomes" id="UP000886833"/>
    </source>
</evidence>
<dbReference type="SUPFAM" id="SSF53335">
    <property type="entry name" value="S-adenosyl-L-methionine-dependent methyltransferases"/>
    <property type="match status" value="1"/>
</dbReference>
<dbReference type="InterPro" id="IPR029063">
    <property type="entry name" value="SAM-dependent_MTases_sf"/>
</dbReference>
<gene>
    <name evidence="3" type="ORF">IAB59_00840</name>
</gene>
<comment type="caution">
    <text evidence="3">The sequence shown here is derived from an EMBL/GenBank/DDBJ whole genome shotgun (WGS) entry which is preliminary data.</text>
</comment>
<feature type="domain" description="N-acetyltransferase" evidence="2">
    <location>
        <begin position="2"/>
        <end position="55"/>
    </location>
</feature>
<dbReference type="GO" id="GO:0016747">
    <property type="term" value="F:acyltransferase activity, transferring groups other than amino-acyl groups"/>
    <property type="evidence" value="ECO:0007669"/>
    <property type="project" value="InterPro"/>
</dbReference>
<dbReference type="AlphaFoldDB" id="A0A9D1G9S5"/>
<evidence type="ECO:0000259" key="2">
    <source>
        <dbReference type="Pfam" id="PF13302"/>
    </source>
</evidence>
<reference evidence="3" key="1">
    <citation type="submission" date="2020-10" db="EMBL/GenBank/DDBJ databases">
        <authorList>
            <person name="Gilroy R."/>
        </authorList>
    </citation>
    <scope>NUCLEOTIDE SEQUENCE</scope>
    <source>
        <strain evidence="3">CHK195-26880</strain>
    </source>
</reference>